<name>A0A7X0KYM9_9ACTN</name>
<dbReference type="EMBL" id="JACHMQ010000001">
    <property type="protein sequence ID" value="MBB6395581.1"/>
    <property type="molecule type" value="Genomic_DNA"/>
</dbReference>
<feature type="transmembrane region" description="Helical" evidence="1">
    <location>
        <begin position="131"/>
        <end position="151"/>
    </location>
</feature>
<feature type="transmembrane region" description="Helical" evidence="1">
    <location>
        <begin position="248"/>
        <end position="267"/>
    </location>
</feature>
<sequence length="272" mass="28004">MTTPVPGISGPARAFSGSIFTKTLYDNRRVFTAWAAATGLLAMMYGSFYPQISADSVASVPESMRGFGLNDVSSAAGYLQGAVFGLLVPLLATFYGAATGARMISADEESGYLDLLLAHPVGRIRLLLHRFAALATGAAVIAAAVLAAMTAIRSSAGLDAIGLGHFTAQAINLALLATVFGALATGLGAATRKSRPTVFGITAGAGVAAYALHGFAPQIGATWLRDLTPYQYYIGGEPLKNGFQFADTAILAAAAAVLVIAGAWRFTHRDLG</sequence>
<dbReference type="GO" id="GO:0140359">
    <property type="term" value="F:ABC-type transporter activity"/>
    <property type="evidence" value="ECO:0007669"/>
    <property type="project" value="InterPro"/>
</dbReference>
<evidence type="ECO:0000313" key="3">
    <source>
        <dbReference type="Proteomes" id="UP000546324"/>
    </source>
</evidence>
<keyword evidence="1" id="KW-0472">Membrane</keyword>
<keyword evidence="1" id="KW-0812">Transmembrane</keyword>
<feature type="transmembrane region" description="Helical" evidence="1">
    <location>
        <begin position="197"/>
        <end position="216"/>
    </location>
</feature>
<dbReference type="Pfam" id="PF12679">
    <property type="entry name" value="ABC2_membrane_2"/>
    <property type="match status" value="1"/>
</dbReference>
<feature type="transmembrane region" description="Helical" evidence="1">
    <location>
        <begin position="30"/>
        <end position="52"/>
    </location>
</feature>
<accession>A0A7X0KYM9</accession>
<comment type="caution">
    <text evidence="2">The sequence shown here is derived from an EMBL/GenBank/DDBJ whole genome shotgun (WGS) entry which is preliminary data.</text>
</comment>
<dbReference type="Proteomes" id="UP000546324">
    <property type="component" value="Unassembled WGS sequence"/>
</dbReference>
<protein>
    <submittedName>
        <fullName evidence="2">ABC-2 type transport system permease protein</fullName>
    </submittedName>
</protein>
<feature type="transmembrane region" description="Helical" evidence="1">
    <location>
        <begin position="72"/>
        <end position="95"/>
    </location>
</feature>
<gene>
    <name evidence="2" type="ORF">BKA00_002495</name>
</gene>
<feature type="transmembrane region" description="Helical" evidence="1">
    <location>
        <begin position="171"/>
        <end position="190"/>
    </location>
</feature>
<organism evidence="2 3">
    <name type="scientific">Actinomadura coerulea</name>
    <dbReference type="NCBI Taxonomy" id="46159"/>
    <lineage>
        <taxon>Bacteria</taxon>
        <taxon>Bacillati</taxon>
        <taxon>Actinomycetota</taxon>
        <taxon>Actinomycetes</taxon>
        <taxon>Streptosporangiales</taxon>
        <taxon>Thermomonosporaceae</taxon>
        <taxon>Actinomadura</taxon>
    </lineage>
</organism>
<keyword evidence="1" id="KW-1133">Transmembrane helix</keyword>
<evidence type="ECO:0000313" key="2">
    <source>
        <dbReference type="EMBL" id="MBB6395581.1"/>
    </source>
</evidence>
<dbReference type="GO" id="GO:0005886">
    <property type="term" value="C:plasma membrane"/>
    <property type="evidence" value="ECO:0007669"/>
    <property type="project" value="UniProtKB-SubCell"/>
</dbReference>
<proteinExistence type="predicted"/>
<evidence type="ECO:0000256" key="1">
    <source>
        <dbReference type="SAM" id="Phobius"/>
    </source>
</evidence>
<dbReference type="AlphaFoldDB" id="A0A7X0KYM9"/>
<reference evidence="2 3" key="1">
    <citation type="submission" date="2020-08" db="EMBL/GenBank/DDBJ databases">
        <title>Sequencing the genomes of 1000 actinobacteria strains.</title>
        <authorList>
            <person name="Klenk H.-P."/>
        </authorList>
    </citation>
    <scope>NUCLEOTIDE SEQUENCE [LARGE SCALE GENOMIC DNA]</scope>
    <source>
        <strain evidence="2 3">DSM 43675</strain>
    </source>
</reference>
<dbReference type="RefSeq" id="WP_185025057.1">
    <property type="nucleotide sequence ID" value="NZ_JACHMQ010000001.1"/>
</dbReference>
<keyword evidence="3" id="KW-1185">Reference proteome</keyword>